<keyword evidence="4" id="KW-0472">Membrane</keyword>
<proteinExistence type="inferred from homology"/>
<evidence type="ECO:0000259" key="5">
    <source>
        <dbReference type="PROSITE" id="PS50111"/>
    </source>
</evidence>
<dbReference type="CDD" id="cd19411">
    <property type="entry name" value="MCP2201-like_sensor"/>
    <property type="match status" value="1"/>
</dbReference>
<dbReference type="InterPro" id="IPR004089">
    <property type="entry name" value="MCPsignal_dom"/>
</dbReference>
<dbReference type="SMART" id="SM00283">
    <property type="entry name" value="MA"/>
    <property type="match status" value="1"/>
</dbReference>
<keyword evidence="1 3" id="KW-0807">Transducer</keyword>
<keyword evidence="4" id="KW-1133">Transmembrane helix</keyword>
<protein>
    <submittedName>
        <fullName evidence="7">Methyl-accepting chemotaxis protein</fullName>
    </submittedName>
</protein>
<dbReference type="InterPro" id="IPR003660">
    <property type="entry name" value="HAMP_dom"/>
</dbReference>
<dbReference type="Proteomes" id="UP000199520">
    <property type="component" value="Unassembled WGS sequence"/>
</dbReference>
<dbReference type="InterPro" id="IPR024478">
    <property type="entry name" value="HlyB_4HB_MCP"/>
</dbReference>
<dbReference type="Pfam" id="PF12729">
    <property type="entry name" value="4HB_MCP_1"/>
    <property type="match status" value="1"/>
</dbReference>
<feature type="transmembrane region" description="Helical" evidence="4">
    <location>
        <begin position="15"/>
        <end position="35"/>
    </location>
</feature>
<feature type="domain" description="Methyl-accepting transducer" evidence="5">
    <location>
        <begin position="285"/>
        <end position="521"/>
    </location>
</feature>
<evidence type="ECO:0000313" key="7">
    <source>
        <dbReference type="EMBL" id="SFL59090.1"/>
    </source>
</evidence>
<dbReference type="PANTHER" id="PTHR32089">
    <property type="entry name" value="METHYL-ACCEPTING CHEMOTAXIS PROTEIN MCPB"/>
    <property type="match status" value="1"/>
</dbReference>
<evidence type="ECO:0000256" key="1">
    <source>
        <dbReference type="ARBA" id="ARBA00023224"/>
    </source>
</evidence>
<evidence type="ECO:0000256" key="2">
    <source>
        <dbReference type="ARBA" id="ARBA00029447"/>
    </source>
</evidence>
<dbReference type="Pfam" id="PF00672">
    <property type="entry name" value="HAMP"/>
    <property type="match status" value="1"/>
</dbReference>
<dbReference type="InterPro" id="IPR047347">
    <property type="entry name" value="YvaQ-like_sensor"/>
</dbReference>
<dbReference type="CDD" id="cd06225">
    <property type="entry name" value="HAMP"/>
    <property type="match status" value="1"/>
</dbReference>
<name>A0A1I4IXU4_9FIRM</name>
<dbReference type="GO" id="GO:0016020">
    <property type="term" value="C:membrane"/>
    <property type="evidence" value="ECO:0007669"/>
    <property type="project" value="InterPro"/>
</dbReference>
<evidence type="ECO:0000313" key="8">
    <source>
        <dbReference type="Proteomes" id="UP000199520"/>
    </source>
</evidence>
<dbReference type="AlphaFoldDB" id="A0A1I4IXU4"/>
<evidence type="ECO:0000259" key="6">
    <source>
        <dbReference type="PROSITE" id="PS50885"/>
    </source>
</evidence>
<dbReference type="GO" id="GO:0006935">
    <property type="term" value="P:chemotaxis"/>
    <property type="evidence" value="ECO:0007669"/>
    <property type="project" value="UniProtKB-ARBA"/>
</dbReference>
<dbReference type="GO" id="GO:0007165">
    <property type="term" value="P:signal transduction"/>
    <property type="evidence" value="ECO:0007669"/>
    <property type="project" value="UniProtKB-KW"/>
</dbReference>
<organism evidence="7 8">
    <name type="scientific">Pelosinus propionicus DSM 13327</name>
    <dbReference type="NCBI Taxonomy" id="1123291"/>
    <lineage>
        <taxon>Bacteria</taxon>
        <taxon>Bacillati</taxon>
        <taxon>Bacillota</taxon>
        <taxon>Negativicutes</taxon>
        <taxon>Selenomonadales</taxon>
        <taxon>Sporomusaceae</taxon>
        <taxon>Pelosinus</taxon>
    </lineage>
</organism>
<dbReference type="PROSITE" id="PS50885">
    <property type="entry name" value="HAMP"/>
    <property type="match status" value="1"/>
</dbReference>
<evidence type="ECO:0000256" key="3">
    <source>
        <dbReference type="PROSITE-ProRule" id="PRU00284"/>
    </source>
</evidence>
<keyword evidence="8" id="KW-1185">Reference proteome</keyword>
<dbReference type="RefSeq" id="WP_090934327.1">
    <property type="nucleotide sequence ID" value="NZ_FOTS01000010.1"/>
</dbReference>
<feature type="domain" description="HAMP" evidence="6">
    <location>
        <begin position="213"/>
        <end position="266"/>
    </location>
</feature>
<gene>
    <name evidence="7" type="ORF">SAMN04490355_101020</name>
</gene>
<dbReference type="PROSITE" id="PS50111">
    <property type="entry name" value="CHEMOTAXIS_TRANSDUC_2"/>
    <property type="match status" value="1"/>
</dbReference>
<keyword evidence="4" id="KW-0812">Transmembrane</keyword>
<comment type="similarity">
    <text evidence="2">Belongs to the methyl-accepting chemotaxis (MCP) protein family.</text>
</comment>
<dbReference type="SUPFAM" id="SSF58104">
    <property type="entry name" value="Methyl-accepting chemotaxis protein (MCP) signaling domain"/>
    <property type="match status" value="1"/>
</dbReference>
<dbReference type="Gene3D" id="1.10.287.950">
    <property type="entry name" value="Methyl-accepting chemotaxis protein"/>
    <property type="match status" value="1"/>
</dbReference>
<dbReference type="OrthoDB" id="1673153at2"/>
<reference evidence="8" key="1">
    <citation type="submission" date="2016-10" db="EMBL/GenBank/DDBJ databases">
        <authorList>
            <person name="Varghese N."/>
            <person name="Submissions S."/>
        </authorList>
    </citation>
    <scope>NUCLEOTIDE SEQUENCE [LARGE SCALE GENOMIC DNA]</scope>
    <source>
        <strain evidence="8">DSM 13327</strain>
    </source>
</reference>
<dbReference type="FunFam" id="1.10.287.950:FF:000001">
    <property type="entry name" value="Methyl-accepting chemotaxis sensory transducer"/>
    <property type="match status" value="1"/>
</dbReference>
<evidence type="ECO:0000256" key="4">
    <source>
        <dbReference type="SAM" id="Phobius"/>
    </source>
</evidence>
<dbReference type="SMART" id="SM00304">
    <property type="entry name" value="HAMP"/>
    <property type="match status" value="1"/>
</dbReference>
<dbReference type="Pfam" id="PF00015">
    <property type="entry name" value="MCPsignal"/>
    <property type="match status" value="1"/>
</dbReference>
<dbReference type="STRING" id="1123291.SAMN04490355_101020"/>
<accession>A0A1I4IXU4</accession>
<dbReference type="EMBL" id="FOTS01000010">
    <property type="protein sequence ID" value="SFL59090.1"/>
    <property type="molecule type" value="Genomic_DNA"/>
</dbReference>
<dbReference type="CDD" id="cd11386">
    <property type="entry name" value="MCP_signal"/>
    <property type="match status" value="1"/>
</dbReference>
<sequence length="571" mass="61987">MQFIENMKVQFKLKILVFIGFLCMAVVGYTGYHYLRQSDANMNLMYKDRLIPVKLVNESATNVRGSIAATIELMVTTDEKKNQKLRSNIDNRSNLIRNALAEIEKIPTDPQGKELLDKVQSSLEKQILARDRVIRLTQEKKSVEAYAAYVNEVEPLTNDLTGSLRNLMDYYTTVSEQMNAANHESVVKATQIMISIILMSSLLLGLLGWYITKVITKPLHTMVLFCNELSAGDFSDKPRAFVSKDEFGQLADALSNTRVSIRTLMQHVNDSAEQVAASSEELTASADQSSQAANQVAEAITDVATGMDEQLHVANGTAEIVINMSASIQQVSANTNQVAEQSSLAAEKANEGNKSVDKAVNQMTSIEQTVISSAQVVAKLGERSKEIGQIVDTISSIAGQTNLLALNAAIEAARAGEQGRGFAVVAEEVRKLAEQSQDAAKQIAGLIGEIQGDTDKAVNAMNDGTREVKVGAEVVNASGKAFQEIADLIYKVSNQIKEISTEIEQMAVGSQRIVESVKQIDTLSKKTSSEAQTVSAATQEQSASMQEIASSSQALANLAMNLRQAISKFHI</sequence>
<dbReference type="PANTHER" id="PTHR32089:SF112">
    <property type="entry name" value="LYSOZYME-LIKE PROTEIN-RELATED"/>
    <property type="match status" value="1"/>
</dbReference>